<keyword evidence="2" id="KW-1185">Reference proteome</keyword>
<evidence type="ECO:0000313" key="2">
    <source>
        <dbReference type="Proteomes" id="UP000277204"/>
    </source>
</evidence>
<gene>
    <name evidence="1" type="ORF">SMRZ_LOCUS26189</name>
</gene>
<sequence length="36" mass="4000">MKRMNSNWKGLPKAELYGECCCAAYAPPREVPGLSK</sequence>
<accession>A0A183ND14</accession>
<protein>
    <submittedName>
        <fullName evidence="1">Uncharacterized protein</fullName>
    </submittedName>
</protein>
<dbReference type="Proteomes" id="UP000277204">
    <property type="component" value="Unassembled WGS sequence"/>
</dbReference>
<dbReference type="AlphaFoldDB" id="A0A183ND14"/>
<dbReference type="EMBL" id="UZAI01023123">
    <property type="protein sequence ID" value="VDP59036.1"/>
    <property type="molecule type" value="Genomic_DNA"/>
</dbReference>
<proteinExistence type="predicted"/>
<organism evidence="1 2">
    <name type="scientific">Schistosoma margrebowiei</name>
    <dbReference type="NCBI Taxonomy" id="48269"/>
    <lineage>
        <taxon>Eukaryota</taxon>
        <taxon>Metazoa</taxon>
        <taxon>Spiralia</taxon>
        <taxon>Lophotrochozoa</taxon>
        <taxon>Platyhelminthes</taxon>
        <taxon>Trematoda</taxon>
        <taxon>Digenea</taxon>
        <taxon>Strigeidida</taxon>
        <taxon>Schistosomatoidea</taxon>
        <taxon>Schistosomatidae</taxon>
        <taxon>Schistosoma</taxon>
    </lineage>
</organism>
<evidence type="ECO:0000313" key="1">
    <source>
        <dbReference type="EMBL" id="VDP59036.1"/>
    </source>
</evidence>
<reference evidence="1 2" key="1">
    <citation type="submission" date="2018-11" db="EMBL/GenBank/DDBJ databases">
        <authorList>
            <consortium name="Pathogen Informatics"/>
        </authorList>
    </citation>
    <scope>NUCLEOTIDE SEQUENCE [LARGE SCALE GENOMIC DNA]</scope>
    <source>
        <strain evidence="1 2">Zambia</strain>
    </source>
</reference>
<name>A0A183ND14_9TREM</name>